<proteinExistence type="predicted"/>
<gene>
    <name evidence="1" type="ORF">PL2TA16_02995</name>
</gene>
<name>V4H8J7_PSEL2</name>
<accession>V4H8J7</accession>
<sequence>MGKCDLVYFIGAIGISFNTSAATVFSDFSDRVDIPDVESVSIENTTQSRFNDYLEIKQHQSDSTGAIYSALTPDEQVKYKYQKGILRSTVTFESLQKYTYDVTTSPGRVEKQTHFIFWE</sequence>
<organism evidence="1 2">
    <name type="scientific">Pseudoalteromonas luteoviolacea (strain 2ta16)</name>
    <dbReference type="NCBI Taxonomy" id="1353533"/>
    <lineage>
        <taxon>Bacteria</taxon>
        <taxon>Pseudomonadati</taxon>
        <taxon>Pseudomonadota</taxon>
        <taxon>Gammaproteobacteria</taxon>
        <taxon>Alteromonadales</taxon>
        <taxon>Pseudoalteromonadaceae</taxon>
        <taxon>Pseudoalteromonas</taxon>
    </lineage>
</organism>
<dbReference type="GeneID" id="29920425"/>
<dbReference type="PATRIC" id="fig|1353533.3.peg.1947"/>
<protein>
    <submittedName>
        <fullName evidence="1">Uncharacterized protein</fullName>
    </submittedName>
</protein>
<dbReference type="RefSeq" id="WP_023398876.1">
    <property type="nucleotide sequence ID" value="NZ_AUSV01000032.1"/>
</dbReference>
<dbReference type="EMBL" id="AUSV01000032">
    <property type="protein sequence ID" value="ESP93791.1"/>
    <property type="molecule type" value="Genomic_DNA"/>
</dbReference>
<evidence type="ECO:0000313" key="2">
    <source>
        <dbReference type="Proteomes" id="UP000017820"/>
    </source>
</evidence>
<reference evidence="1 2" key="1">
    <citation type="submission" date="2013-07" db="EMBL/GenBank/DDBJ databases">
        <title>Draft genome sequence of Pseudoalteromonas luteoviolacea 2ta16.</title>
        <authorList>
            <person name="Allen E.E."/>
            <person name="Azam F."/>
            <person name="Podell S."/>
        </authorList>
    </citation>
    <scope>NUCLEOTIDE SEQUENCE [LARGE SCALE GENOMIC DNA]</scope>
    <source>
        <strain evidence="1 2">2ta16</strain>
    </source>
</reference>
<evidence type="ECO:0000313" key="1">
    <source>
        <dbReference type="EMBL" id="ESP93791.1"/>
    </source>
</evidence>
<dbReference type="Proteomes" id="UP000017820">
    <property type="component" value="Unassembled WGS sequence"/>
</dbReference>
<comment type="caution">
    <text evidence="1">The sequence shown here is derived from an EMBL/GenBank/DDBJ whole genome shotgun (WGS) entry which is preliminary data.</text>
</comment>
<dbReference type="AlphaFoldDB" id="V4H8J7"/>